<evidence type="ECO:0000313" key="3">
    <source>
        <dbReference type="Proteomes" id="UP001229421"/>
    </source>
</evidence>
<proteinExistence type="predicted"/>
<keyword evidence="3" id="KW-1185">Reference proteome</keyword>
<dbReference type="Proteomes" id="UP001229421">
    <property type="component" value="Unassembled WGS sequence"/>
</dbReference>
<dbReference type="EMBL" id="JAUHHV010000012">
    <property type="protein sequence ID" value="KAK1406361.1"/>
    <property type="molecule type" value="Genomic_DNA"/>
</dbReference>
<sequence length="111" mass="12251">MKPSNYQILLHCALQSVNMNRSIFVATTANSSPQILLPWLWFGGKMGVGVESVRTRVLNVKEKKKEDDGDGEVIGCWIKFRLFGTCISSRAKVESSVSGSNTQYGNHLSSN</sequence>
<organism evidence="2 3">
    <name type="scientific">Tagetes erecta</name>
    <name type="common">African marigold</name>
    <dbReference type="NCBI Taxonomy" id="13708"/>
    <lineage>
        <taxon>Eukaryota</taxon>
        <taxon>Viridiplantae</taxon>
        <taxon>Streptophyta</taxon>
        <taxon>Embryophyta</taxon>
        <taxon>Tracheophyta</taxon>
        <taxon>Spermatophyta</taxon>
        <taxon>Magnoliopsida</taxon>
        <taxon>eudicotyledons</taxon>
        <taxon>Gunneridae</taxon>
        <taxon>Pentapetalae</taxon>
        <taxon>asterids</taxon>
        <taxon>campanulids</taxon>
        <taxon>Asterales</taxon>
        <taxon>Asteraceae</taxon>
        <taxon>Asteroideae</taxon>
        <taxon>Heliantheae alliance</taxon>
        <taxon>Tageteae</taxon>
        <taxon>Tagetes</taxon>
    </lineage>
</organism>
<feature type="compositionally biased region" description="Polar residues" evidence="1">
    <location>
        <begin position="95"/>
        <end position="111"/>
    </location>
</feature>
<protein>
    <submittedName>
        <fullName evidence="2">Uncharacterized protein</fullName>
    </submittedName>
</protein>
<feature type="region of interest" description="Disordered" evidence="1">
    <location>
        <begin position="91"/>
        <end position="111"/>
    </location>
</feature>
<comment type="caution">
    <text evidence="2">The sequence shown here is derived from an EMBL/GenBank/DDBJ whole genome shotgun (WGS) entry which is preliminary data.</text>
</comment>
<evidence type="ECO:0000313" key="2">
    <source>
        <dbReference type="EMBL" id="KAK1406361.1"/>
    </source>
</evidence>
<gene>
    <name evidence="2" type="ORF">QVD17_41655</name>
</gene>
<reference evidence="2" key="1">
    <citation type="journal article" date="2023" name="bioRxiv">
        <title>Improved chromosome-level genome assembly for marigold (Tagetes erecta).</title>
        <authorList>
            <person name="Jiang F."/>
            <person name="Yuan L."/>
            <person name="Wang S."/>
            <person name="Wang H."/>
            <person name="Xu D."/>
            <person name="Wang A."/>
            <person name="Fan W."/>
        </authorList>
    </citation>
    <scope>NUCLEOTIDE SEQUENCE</scope>
    <source>
        <strain evidence="2">WSJ</strain>
        <tissue evidence="2">Leaf</tissue>
    </source>
</reference>
<accession>A0AAD8JPJ1</accession>
<evidence type="ECO:0000256" key="1">
    <source>
        <dbReference type="SAM" id="MobiDB-lite"/>
    </source>
</evidence>
<name>A0AAD8JPJ1_TARER</name>
<dbReference type="AlphaFoldDB" id="A0AAD8JPJ1"/>